<proteinExistence type="inferred from homology"/>
<dbReference type="InterPro" id="IPR023214">
    <property type="entry name" value="HAD_sf"/>
</dbReference>
<evidence type="ECO:0000313" key="3">
    <source>
        <dbReference type="EMBL" id="MBB3110682.1"/>
    </source>
</evidence>
<keyword evidence="2" id="KW-0479">Metal-binding</keyword>
<reference evidence="3 4" key="1">
    <citation type="submission" date="2020-08" db="EMBL/GenBank/DDBJ databases">
        <title>Genomic Encyclopedia of Type Strains, Phase III (KMG-III): the genomes of soil and plant-associated and newly described type strains.</title>
        <authorList>
            <person name="Whitman W."/>
        </authorList>
    </citation>
    <scope>NUCLEOTIDE SEQUENCE [LARGE SCALE GENOMIC DNA]</scope>
    <source>
        <strain evidence="3 4">CECT 5862</strain>
    </source>
</reference>
<protein>
    <recommendedName>
        <fullName evidence="2">Phosphonoacetaldehyde hydrolase</fullName>
        <shortName evidence="2">Phosphonatase</shortName>
        <ecNumber evidence="2">3.11.1.1</ecNumber>
    </recommendedName>
    <alternativeName>
        <fullName evidence="2">Phosphonoacetaldehyde phosphonohydrolase</fullName>
    </alternativeName>
</protein>
<dbReference type="NCBIfam" id="TIGR01422">
    <property type="entry name" value="phosphonatase"/>
    <property type="match status" value="1"/>
</dbReference>
<evidence type="ECO:0000313" key="4">
    <source>
        <dbReference type="Proteomes" id="UP000570361"/>
    </source>
</evidence>
<dbReference type="InterPro" id="IPR006323">
    <property type="entry name" value="Phosphonoacetald_hydro"/>
</dbReference>
<dbReference type="Proteomes" id="UP000570361">
    <property type="component" value="Unassembled WGS sequence"/>
</dbReference>
<dbReference type="Gene3D" id="1.10.150.240">
    <property type="entry name" value="Putative phosphatase, domain 2"/>
    <property type="match status" value="1"/>
</dbReference>
<keyword evidence="2" id="KW-0460">Magnesium</keyword>
<comment type="caution">
    <text evidence="3">The sequence shown here is derived from an EMBL/GenBank/DDBJ whole genome shotgun (WGS) entry which is preliminary data.</text>
</comment>
<dbReference type="InterPro" id="IPR023198">
    <property type="entry name" value="PGP-like_dom2"/>
</dbReference>
<dbReference type="HAMAP" id="MF_01375">
    <property type="entry name" value="PhnX"/>
    <property type="match status" value="1"/>
</dbReference>
<dbReference type="InterPro" id="IPR036412">
    <property type="entry name" value="HAD-like_sf"/>
</dbReference>
<dbReference type="PANTHER" id="PTHR43434:SF19">
    <property type="entry name" value="PHOSPHONOACETALDEHYDE HYDROLASE"/>
    <property type="match status" value="1"/>
</dbReference>
<dbReference type="GO" id="GO:0006281">
    <property type="term" value="P:DNA repair"/>
    <property type="evidence" value="ECO:0007669"/>
    <property type="project" value="TreeGrafter"/>
</dbReference>
<name>A0A7W5FN18_9BACL</name>
<evidence type="ECO:0000256" key="1">
    <source>
        <dbReference type="ARBA" id="ARBA00023270"/>
    </source>
</evidence>
<gene>
    <name evidence="2" type="primary">phnX</name>
    <name evidence="3" type="ORF">FHS18_002749</name>
</gene>
<keyword evidence="4" id="KW-1185">Reference proteome</keyword>
<keyword evidence="2 3" id="KW-0378">Hydrolase</keyword>
<dbReference type="GO" id="GO:0008967">
    <property type="term" value="F:phosphoglycolate phosphatase activity"/>
    <property type="evidence" value="ECO:0007669"/>
    <property type="project" value="TreeGrafter"/>
</dbReference>
<dbReference type="SUPFAM" id="SSF56784">
    <property type="entry name" value="HAD-like"/>
    <property type="match status" value="1"/>
</dbReference>
<dbReference type="SFLD" id="SFLDS00003">
    <property type="entry name" value="Haloacid_Dehalogenase"/>
    <property type="match status" value="1"/>
</dbReference>
<dbReference type="GO" id="GO:0005829">
    <property type="term" value="C:cytosol"/>
    <property type="evidence" value="ECO:0007669"/>
    <property type="project" value="TreeGrafter"/>
</dbReference>
<organism evidence="3 4">
    <name type="scientific">Paenibacillus phyllosphaerae</name>
    <dbReference type="NCBI Taxonomy" id="274593"/>
    <lineage>
        <taxon>Bacteria</taxon>
        <taxon>Bacillati</taxon>
        <taxon>Bacillota</taxon>
        <taxon>Bacilli</taxon>
        <taxon>Bacillales</taxon>
        <taxon>Paenibacillaceae</taxon>
        <taxon>Paenibacillus</taxon>
    </lineage>
</organism>
<dbReference type="SFLD" id="SFLDG01135">
    <property type="entry name" value="C1.5.6:_HAD__Beta-PGM__Phospha"/>
    <property type="match status" value="1"/>
</dbReference>
<feature type="active site" description="Nucleophile" evidence="2">
    <location>
        <position position="8"/>
    </location>
</feature>
<dbReference type="Gene3D" id="3.40.50.1000">
    <property type="entry name" value="HAD superfamily/HAD-like"/>
    <property type="match status" value="1"/>
</dbReference>
<comment type="similarity">
    <text evidence="2">Belongs to the HAD-like hydrolase superfamily. PhnX family.</text>
</comment>
<dbReference type="Pfam" id="PF00702">
    <property type="entry name" value="Hydrolase"/>
    <property type="match status" value="1"/>
</dbReference>
<sequence length="265" mass="28821">MIKAVMLDWAGTMVDYGSFAPVAAFRRVFAQRGIDVADADIRRPMGRMKIDHLRDICHAPAVQDAWIAKYGAPANEADVQSLYEAFEPTLLAIVHEYAEPVPGALALVERLRASGIKIGTTTGYTRPMMDLLMPAAAKQGYAPDSTVTPDEVAGGRPHPWMLGRNAELLGVYPARHIVKCGDTEADMREGRNAGAWTVGVVFGGNELGLSEAETAALPEEERQRRYDEVAGRLFAAGAHYVIPEIGKLDSLFTDIESKLNQGEQP</sequence>
<dbReference type="GO" id="GO:0050194">
    <property type="term" value="F:phosphonoacetaldehyde hydrolase activity"/>
    <property type="evidence" value="ECO:0007669"/>
    <property type="project" value="UniProtKB-UniRule"/>
</dbReference>
<evidence type="ECO:0000256" key="2">
    <source>
        <dbReference type="HAMAP-Rule" id="MF_01375"/>
    </source>
</evidence>
<dbReference type="InterPro" id="IPR006439">
    <property type="entry name" value="HAD-SF_hydro_IA"/>
</dbReference>
<dbReference type="PANTHER" id="PTHR43434">
    <property type="entry name" value="PHOSPHOGLYCOLATE PHOSPHATASE"/>
    <property type="match status" value="1"/>
</dbReference>
<comment type="function">
    <text evidence="2">Involved in phosphonate degradation.</text>
</comment>
<feature type="binding site" evidence="2">
    <location>
        <position position="182"/>
    </location>
    <ligand>
        <name>Mg(2+)</name>
        <dbReference type="ChEBI" id="CHEBI:18420"/>
    </ligand>
</feature>
<dbReference type="EC" id="3.11.1.1" evidence="2"/>
<keyword evidence="1 2" id="KW-0704">Schiff base</keyword>
<dbReference type="SFLD" id="SFLDG01129">
    <property type="entry name" value="C1.5:_HAD__Beta-PGM__Phosphata"/>
    <property type="match status" value="1"/>
</dbReference>
<accession>A0A7W5FN18</accession>
<comment type="subunit">
    <text evidence="2">Homodimer.</text>
</comment>
<dbReference type="InterPro" id="IPR050155">
    <property type="entry name" value="HAD-like_hydrolase_sf"/>
</dbReference>
<dbReference type="NCBIfam" id="TIGR01549">
    <property type="entry name" value="HAD-SF-IA-v1"/>
    <property type="match status" value="1"/>
</dbReference>
<comment type="cofactor">
    <cofactor evidence="2">
        <name>Mg(2+)</name>
        <dbReference type="ChEBI" id="CHEBI:18420"/>
    </cofactor>
    <text evidence="2">Binds 1 Mg(2+) ion per subunit.</text>
</comment>
<feature type="binding site" evidence="2">
    <location>
        <position position="10"/>
    </location>
    <ligand>
        <name>Mg(2+)</name>
        <dbReference type="ChEBI" id="CHEBI:18420"/>
    </ligand>
</feature>
<comment type="catalytic activity">
    <reaction evidence="2">
        <text>phosphonoacetaldehyde + H2O = acetaldehyde + phosphate + H(+)</text>
        <dbReference type="Rhea" id="RHEA:18905"/>
        <dbReference type="ChEBI" id="CHEBI:15343"/>
        <dbReference type="ChEBI" id="CHEBI:15377"/>
        <dbReference type="ChEBI" id="CHEBI:15378"/>
        <dbReference type="ChEBI" id="CHEBI:43474"/>
        <dbReference type="ChEBI" id="CHEBI:58383"/>
        <dbReference type="EC" id="3.11.1.1"/>
    </reaction>
</comment>
<feature type="active site" description="Schiff-base intermediate with substrate" evidence="2">
    <location>
        <position position="49"/>
    </location>
</feature>
<dbReference type="NCBIfam" id="TIGR01509">
    <property type="entry name" value="HAD-SF-IA-v3"/>
    <property type="match status" value="1"/>
</dbReference>
<dbReference type="GO" id="GO:0019700">
    <property type="term" value="P:organic phosphonate catabolic process"/>
    <property type="evidence" value="ECO:0007669"/>
    <property type="project" value="InterPro"/>
</dbReference>
<dbReference type="RefSeq" id="WP_183600582.1">
    <property type="nucleotide sequence ID" value="NZ_JACHXK010000005.1"/>
</dbReference>
<dbReference type="GO" id="GO:0000287">
    <property type="term" value="F:magnesium ion binding"/>
    <property type="evidence" value="ECO:0007669"/>
    <property type="project" value="UniProtKB-UniRule"/>
</dbReference>
<dbReference type="EMBL" id="JACHXK010000005">
    <property type="protein sequence ID" value="MBB3110682.1"/>
    <property type="molecule type" value="Genomic_DNA"/>
</dbReference>
<dbReference type="CDD" id="cd02586">
    <property type="entry name" value="HAD_PHN"/>
    <property type="match status" value="1"/>
</dbReference>
<dbReference type="AlphaFoldDB" id="A0A7W5FN18"/>
<feature type="binding site" evidence="2">
    <location>
        <position position="8"/>
    </location>
    <ligand>
        <name>Mg(2+)</name>
        <dbReference type="ChEBI" id="CHEBI:18420"/>
    </ligand>
</feature>